<protein>
    <submittedName>
        <fullName evidence="2">Prepilin-type N-terminal cleavage/methylation domain-containing protein</fullName>
    </submittedName>
</protein>
<organism evidence="2 3">
    <name type="scientific">Pseudaquabacterium inlustre</name>
    <dbReference type="NCBI Taxonomy" id="2984192"/>
    <lineage>
        <taxon>Bacteria</taxon>
        <taxon>Pseudomonadati</taxon>
        <taxon>Pseudomonadota</taxon>
        <taxon>Betaproteobacteria</taxon>
        <taxon>Burkholderiales</taxon>
        <taxon>Sphaerotilaceae</taxon>
        <taxon>Pseudaquabacterium</taxon>
    </lineage>
</organism>
<evidence type="ECO:0000313" key="3">
    <source>
        <dbReference type="Proteomes" id="UP001365405"/>
    </source>
</evidence>
<dbReference type="InterPro" id="IPR012902">
    <property type="entry name" value="N_methyl_site"/>
</dbReference>
<dbReference type="PROSITE" id="PS00409">
    <property type="entry name" value="PROKAR_NTER_METHYL"/>
    <property type="match status" value="1"/>
</dbReference>
<sequence>MTRPRSARTGLTLVEMLITMAVMAVLVAIAVPSMYQFIMRKRVQGVADELLGDVRLARSVQARDNRDTVIRFGSLDGQTCYVVYHPSSRLACDCTATPVCASRGSSSAVEIKTVRLASSGRVSVNPVDDSASLLKWDAVTGLPTDGVTLNIQVSGSSGGEVRMRTNATGRGQLCSVSGHTGTYPACATTTTSTEQ</sequence>
<keyword evidence="1" id="KW-1133">Transmembrane helix</keyword>
<dbReference type="EMBL" id="JBBUTH010000001">
    <property type="protein sequence ID" value="MEK8048798.1"/>
    <property type="molecule type" value="Genomic_DNA"/>
</dbReference>
<gene>
    <name evidence="2" type="ORF">AACH10_00935</name>
</gene>
<evidence type="ECO:0000313" key="2">
    <source>
        <dbReference type="EMBL" id="MEK8048798.1"/>
    </source>
</evidence>
<feature type="transmembrane region" description="Helical" evidence="1">
    <location>
        <begin position="12"/>
        <end position="35"/>
    </location>
</feature>
<dbReference type="RefSeq" id="WP_341409186.1">
    <property type="nucleotide sequence ID" value="NZ_JBBUTH010000001.1"/>
</dbReference>
<dbReference type="InterPro" id="IPR045584">
    <property type="entry name" value="Pilin-like"/>
</dbReference>
<keyword evidence="3" id="KW-1185">Reference proteome</keyword>
<reference evidence="2 3" key="1">
    <citation type="submission" date="2024-04" db="EMBL/GenBank/DDBJ databases">
        <title>Novel species of the genus Ideonella isolated from streams.</title>
        <authorList>
            <person name="Lu H."/>
        </authorList>
    </citation>
    <scope>NUCLEOTIDE SEQUENCE [LARGE SCALE GENOMIC DNA]</scope>
    <source>
        <strain evidence="2 3">DXS22W</strain>
    </source>
</reference>
<dbReference type="Pfam" id="PF07963">
    <property type="entry name" value="N_methyl"/>
    <property type="match status" value="1"/>
</dbReference>
<comment type="caution">
    <text evidence="2">The sequence shown here is derived from an EMBL/GenBank/DDBJ whole genome shotgun (WGS) entry which is preliminary data.</text>
</comment>
<dbReference type="SUPFAM" id="SSF54523">
    <property type="entry name" value="Pili subunits"/>
    <property type="match status" value="1"/>
</dbReference>
<keyword evidence="1" id="KW-0812">Transmembrane</keyword>
<dbReference type="Proteomes" id="UP001365405">
    <property type="component" value="Unassembled WGS sequence"/>
</dbReference>
<proteinExistence type="predicted"/>
<evidence type="ECO:0000256" key="1">
    <source>
        <dbReference type="SAM" id="Phobius"/>
    </source>
</evidence>
<keyword evidence="1" id="KW-0472">Membrane</keyword>
<dbReference type="Gene3D" id="3.30.700.10">
    <property type="entry name" value="Glycoprotein, Type 4 Pilin"/>
    <property type="match status" value="1"/>
</dbReference>
<name>A0ABU9CAJ9_9BURK</name>
<accession>A0ABU9CAJ9</accession>
<dbReference type="NCBIfam" id="TIGR02532">
    <property type="entry name" value="IV_pilin_GFxxxE"/>
    <property type="match status" value="1"/>
</dbReference>